<organism evidence="1 2">
    <name type="scientific">Flagellimonas meridianipacifica</name>
    <dbReference type="NCBI Taxonomy" id="1080225"/>
    <lineage>
        <taxon>Bacteria</taxon>
        <taxon>Pseudomonadati</taxon>
        <taxon>Bacteroidota</taxon>
        <taxon>Flavobacteriia</taxon>
        <taxon>Flavobacteriales</taxon>
        <taxon>Flavobacteriaceae</taxon>
        <taxon>Flagellimonas</taxon>
    </lineage>
</organism>
<dbReference type="AlphaFoldDB" id="A0A2T0MFM7"/>
<reference evidence="1 2" key="1">
    <citation type="submission" date="2018-03" db="EMBL/GenBank/DDBJ databases">
        <title>Genomic Encyclopedia of Archaeal and Bacterial Type Strains, Phase II (KMG-II): from individual species to whole genera.</title>
        <authorList>
            <person name="Goeker M."/>
        </authorList>
    </citation>
    <scope>NUCLEOTIDE SEQUENCE [LARGE SCALE GENOMIC DNA]</scope>
    <source>
        <strain evidence="1 2">DSM 25027</strain>
    </source>
</reference>
<evidence type="ECO:0008006" key="3">
    <source>
        <dbReference type="Google" id="ProtNLM"/>
    </source>
</evidence>
<comment type="caution">
    <text evidence="1">The sequence shown here is derived from an EMBL/GenBank/DDBJ whole genome shotgun (WGS) entry which is preliminary data.</text>
</comment>
<dbReference type="RefSeq" id="WP_146129807.1">
    <property type="nucleotide sequence ID" value="NZ_PVYX01000001.1"/>
</dbReference>
<proteinExistence type="predicted"/>
<name>A0A2T0MFM7_9FLAO</name>
<protein>
    <recommendedName>
        <fullName evidence="3">DUF4359 domain-containing protein</fullName>
    </recommendedName>
</protein>
<keyword evidence="2" id="KW-1185">Reference proteome</keyword>
<evidence type="ECO:0000313" key="2">
    <source>
        <dbReference type="Proteomes" id="UP000237640"/>
    </source>
</evidence>
<dbReference type="OrthoDB" id="997828at2"/>
<accession>A0A2T0MFM7</accession>
<dbReference type="EMBL" id="PVYX01000001">
    <property type="protein sequence ID" value="PRX56373.1"/>
    <property type="molecule type" value="Genomic_DNA"/>
</dbReference>
<gene>
    <name evidence="1" type="ORF">CLV81_0370</name>
</gene>
<evidence type="ECO:0000313" key="1">
    <source>
        <dbReference type="EMBL" id="PRX56373.1"/>
    </source>
</evidence>
<sequence>MNTKTITILAIIAILLTAFITNPTEEKHSDFALKQMIELESKEKGNTFGEGPAYGIAKLLGLVNVDIKNYYLFSISYMHSKKRSKTIYIGFGIFGQVFPIASDQDWKEWEKRK</sequence>
<dbReference type="Proteomes" id="UP000237640">
    <property type="component" value="Unassembled WGS sequence"/>
</dbReference>